<dbReference type="Proteomes" id="UP000887576">
    <property type="component" value="Unplaced"/>
</dbReference>
<accession>A0AC34RAK4</accession>
<proteinExistence type="predicted"/>
<sequence>MMSTEIKRSSLIGVVQLTCTHDKEENLAKCKDMIARAKQQGCQMIFFPECTDYIGRNKKEAIDMSENTESATIKAFRELAKNNQIWISIGGFHNRKDETKMPYNTHLILNSDGVIVQEYDKLHQFNLDMPGTRLLEREFSTEGNTVLQPFTTPIGNIGMGICYDVRFPELSTYYRRCGAHILTYPAAFTVPTGSVHWEVLLRCRAIENQCYVVCAAQFGVHNPNRISYGHAMVVDPNGAVIAQCSDKEDLIVAKIDLDYLDVIRSRLNILGDRRKDLYTVHFKENLAIKEAAKFAEHVIPAEQIFYETQKSFAFVNIKPVTNGHVLVAPKRVTKYFQELTLDEVCDLMTTVQTVQKALLVHHKLTDSTVSIQDGPLSGQTVQHVHVHVVPRRPNDFANDDIYKELEDRTKTQPIREPADMASEAAAYRKILNQ</sequence>
<evidence type="ECO:0000313" key="1">
    <source>
        <dbReference type="Proteomes" id="UP000887576"/>
    </source>
</evidence>
<name>A0AC34RAK4_9BILA</name>
<reference evidence="2" key="1">
    <citation type="submission" date="2022-11" db="UniProtKB">
        <authorList>
            <consortium name="WormBaseParasite"/>
        </authorList>
    </citation>
    <scope>IDENTIFICATION</scope>
</reference>
<dbReference type="WBParaSite" id="JU765_v2.g4977.t1">
    <property type="protein sequence ID" value="JU765_v2.g4977.t1"/>
    <property type="gene ID" value="JU765_v2.g4977"/>
</dbReference>
<protein>
    <submittedName>
        <fullName evidence="2">Bis(5'-adenosyl)-triphosphatase</fullName>
    </submittedName>
</protein>
<evidence type="ECO:0000313" key="2">
    <source>
        <dbReference type="WBParaSite" id="JU765_v2.g4977.t1"/>
    </source>
</evidence>
<organism evidence="1 2">
    <name type="scientific">Panagrolaimus sp. JU765</name>
    <dbReference type="NCBI Taxonomy" id="591449"/>
    <lineage>
        <taxon>Eukaryota</taxon>
        <taxon>Metazoa</taxon>
        <taxon>Ecdysozoa</taxon>
        <taxon>Nematoda</taxon>
        <taxon>Chromadorea</taxon>
        <taxon>Rhabditida</taxon>
        <taxon>Tylenchina</taxon>
        <taxon>Panagrolaimomorpha</taxon>
        <taxon>Panagrolaimoidea</taxon>
        <taxon>Panagrolaimidae</taxon>
        <taxon>Panagrolaimus</taxon>
    </lineage>
</organism>